<accession>A0A6V7Q9E4</accession>
<name>A0A6V7Q9E4_ANACO</name>
<reference evidence="1" key="1">
    <citation type="submission" date="2020-07" db="EMBL/GenBank/DDBJ databases">
        <authorList>
            <person name="Lin J."/>
        </authorList>
    </citation>
    <scope>NUCLEOTIDE SEQUENCE</scope>
</reference>
<dbReference type="AlphaFoldDB" id="A0A6V7Q9E4"/>
<protein>
    <submittedName>
        <fullName evidence="1">Uncharacterized protein</fullName>
    </submittedName>
</protein>
<evidence type="ECO:0000313" key="1">
    <source>
        <dbReference type="EMBL" id="CAD1839611.1"/>
    </source>
</evidence>
<dbReference type="EMBL" id="LR862134">
    <property type="protein sequence ID" value="CAD1839611.1"/>
    <property type="molecule type" value="Genomic_DNA"/>
</dbReference>
<gene>
    <name evidence="1" type="ORF">CB5_LOCUS22822</name>
</gene>
<organism evidence="1">
    <name type="scientific">Ananas comosus var. bracteatus</name>
    <name type="common">red pineapple</name>
    <dbReference type="NCBI Taxonomy" id="296719"/>
    <lineage>
        <taxon>Eukaryota</taxon>
        <taxon>Viridiplantae</taxon>
        <taxon>Streptophyta</taxon>
        <taxon>Embryophyta</taxon>
        <taxon>Tracheophyta</taxon>
        <taxon>Spermatophyta</taxon>
        <taxon>Magnoliopsida</taxon>
        <taxon>Liliopsida</taxon>
        <taxon>Poales</taxon>
        <taxon>Bromeliaceae</taxon>
        <taxon>Bromelioideae</taxon>
        <taxon>Ananas</taxon>
    </lineage>
</organism>
<sequence length="167" mass="18247">MGLRTDVFGPAFAFTLSNVQQPGQILCFGCPDGSDVHFGSIDCADTCLVVGEVRRTRIWAHRTAGGGTEEGTLYGLDVSVTPRDRRRPSREAIFCTLVPQNTPIYPNFTISTLRIAIPIEFKQRPLTFWLVCDVGSSSHTQLWILFVEPSSSVAAVVETDRGKGIAS</sequence>
<proteinExistence type="predicted"/>